<dbReference type="EMBL" id="CP002048">
    <property type="protein sequence ID" value="ADI01567.1"/>
    <property type="molecule type" value="Genomic_DNA"/>
</dbReference>
<feature type="binding site" evidence="7">
    <location>
        <position position="105"/>
    </location>
    <ligand>
        <name>S-adenosyl-L-methionine</name>
        <dbReference type="ChEBI" id="CHEBI:59789"/>
    </ligand>
</feature>
<keyword evidence="3 7" id="KW-0698">rRNA processing</keyword>
<reference evidence="8 9" key="2">
    <citation type="journal article" date="2010" name="Stand. Genomic Sci.">
        <title>Complete genome sequence of Syntrophothermus lipocalidus type strain (TGB-C1).</title>
        <authorList>
            <person name="Djao O.D."/>
            <person name="Zhang X."/>
            <person name="Lucas S."/>
            <person name="Lapidus A."/>
            <person name="Del Rio T.G."/>
            <person name="Nolan M."/>
            <person name="Tice H."/>
            <person name="Cheng J.F."/>
            <person name="Han C."/>
            <person name="Tapia R."/>
            <person name="Goodwin L."/>
            <person name="Pitluck S."/>
            <person name="Liolios K."/>
            <person name="Ivanova N."/>
            <person name="Mavromatis K."/>
            <person name="Mikhailova N."/>
            <person name="Ovchinnikova G."/>
            <person name="Pati A."/>
            <person name="Brambilla E."/>
            <person name="Chen A."/>
            <person name="Palaniappan K."/>
            <person name="Land M."/>
            <person name="Hauser L."/>
            <person name="Chang Y.J."/>
            <person name="Jeffries C.D."/>
            <person name="Rohde M."/>
            <person name="Sikorski J."/>
            <person name="Spring S."/>
            <person name="Goker M."/>
            <person name="Detter J.C."/>
            <person name="Woyke T."/>
            <person name="Bristow J."/>
            <person name="Eisen J.A."/>
            <person name="Markowitz V."/>
            <person name="Hugenholtz P."/>
            <person name="Kyrpides N.C."/>
            <person name="Klenk H.P."/>
        </authorList>
    </citation>
    <scope>NUCLEOTIDE SEQUENCE [LARGE SCALE GENOMIC DNA]</scope>
    <source>
        <strain evidence="9">DSM 12680 / TGB-C1</strain>
    </source>
</reference>
<dbReference type="SUPFAM" id="SSF81799">
    <property type="entry name" value="Putative methyltransferase TM0872, insert domain"/>
    <property type="match status" value="1"/>
</dbReference>
<keyword evidence="2 7" id="KW-0963">Cytoplasm</keyword>
<dbReference type="NCBIfam" id="TIGR00006">
    <property type="entry name" value="16S rRNA (cytosine(1402)-N(4))-methyltransferase RsmH"/>
    <property type="match status" value="1"/>
</dbReference>
<feature type="binding site" evidence="7">
    <location>
        <position position="77"/>
    </location>
    <ligand>
        <name>S-adenosyl-L-methionine</name>
        <dbReference type="ChEBI" id="CHEBI:59789"/>
    </ligand>
</feature>
<dbReference type="Pfam" id="PF01795">
    <property type="entry name" value="Methyltransf_5"/>
    <property type="match status" value="1"/>
</dbReference>
<evidence type="ECO:0000256" key="6">
    <source>
        <dbReference type="ARBA" id="ARBA00022691"/>
    </source>
</evidence>
<comment type="similarity">
    <text evidence="1 7">Belongs to the methyltransferase superfamily. RsmH family.</text>
</comment>
<dbReference type="HOGENOM" id="CLU_038422_2_0_9"/>
<proteinExistence type="inferred from homology"/>
<feature type="binding site" evidence="7">
    <location>
        <begin position="30"/>
        <end position="32"/>
    </location>
    <ligand>
        <name>S-adenosyl-L-methionine</name>
        <dbReference type="ChEBI" id="CHEBI:59789"/>
    </ligand>
</feature>
<dbReference type="Gene3D" id="1.10.150.170">
    <property type="entry name" value="Putative methyltransferase TM0872, insert domain"/>
    <property type="match status" value="1"/>
</dbReference>
<dbReference type="EC" id="2.1.1.199" evidence="7"/>
<dbReference type="PANTHER" id="PTHR11265">
    <property type="entry name" value="S-ADENOSYL-METHYLTRANSFERASE MRAW"/>
    <property type="match status" value="1"/>
</dbReference>
<organism evidence="8 9">
    <name type="scientific">Syntrophothermus lipocalidus (strain DSM 12680 / TGB-C1)</name>
    <dbReference type="NCBI Taxonomy" id="643648"/>
    <lineage>
        <taxon>Bacteria</taxon>
        <taxon>Bacillati</taxon>
        <taxon>Bacillota</taxon>
        <taxon>Clostridia</taxon>
        <taxon>Eubacteriales</taxon>
        <taxon>Syntrophomonadaceae</taxon>
        <taxon>Syntrophothermus</taxon>
    </lineage>
</organism>
<dbReference type="Gene3D" id="3.40.50.150">
    <property type="entry name" value="Vaccinia Virus protein VP39"/>
    <property type="match status" value="1"/>
</dbReference>
<dbReference type="FunFam" id="1.10.150.170:FF:000001">
    <property type="entry name" value="Ribosomal RNA small subunit methyltransferase H"/>
    <property type="match status" value="1"/>
</dbReference>
<comment type="function">
    <text evidence="7">Specifically methylates the N4 position of cytidine in position 1402 (C1402) of 16S rRNA.</text>
</comment>
<evidence type="ECO:0000256" key="7">
    <source>
        <dbReference type="HAMAP-Rule" id="MF_01007"/>
    </source>
</evidence>
<keyword evidence="6 7" id="KW-0949">S-adenosyl-L-methionine</keyword>
<protein>
    <recommendedName>
        <fullName evidence="7">Ribosomal RNA small subunit methyltransferase H</fullName>
        <ecNumber evidence="7">2.1.1.199</ecNumber>
    </recommendedName>
    <alternativeName>
        <fullName evidence="7">16S rRNA m(4)C1402 methyltransferase</fullName>
    </alternativeName>
    <alternativeName>
        <fullName evidence="7">rRNA (cytosine-N(4)-)-methyltransferase RsmH</fullName>
    </alternativeName>
</protein>
<dbReference type="GO" id="GO:0070475">
    <property type="term" value="P:rRNA base methylation"/>
    <property type="evidence" value="ECO:0007669"/>
    <property type="project" value="UniProtKB-UniRule"/>
</dbReference>
<dbReference type="Proteomes" id="UP000000378">
    <property type="component" value="Chromosome"/>
</dbReference>
<dbReference type="InterPro" id="IPR023397">
    <property type="entry name" value="SAM-dep_MeTrfase_MraW_recog"/>
</dbReference>
<dbReference type="GO" id="GO:0071424">
    <property type="term" value="F:rRNA (cytosine-N4-)-methyltransferase activity"/>
    <property type="evidence" value="ECO:0007669"/>
    <property type="project" value="UniProtKB-UniRule"/>
</dbReference>
<comment type="catalytic activity">
    <reaction evidence="7">
        <text>cytidine(1402) in 16S rRNA + S-adenosyl-L-methionine = N(4)-methylcytidine(1402) in 16S rRNA + S-adenosyl-L-homocysteine + H(+)</text>
        <dbReference type="Rhea" id="RHEA:42928"/>
        <dbReference type="Rhea" id="RHEA-COMP:10286"/>
        <dbReference type="Rhea" id="RHEA-COMP:10287"/>
        <dbReference type="ChEBI" id="CHEBI:15378"/>
        <dbReference type="ChEBI" id="CHEBI:57856"/>
        <dbReference type="ChEBI" id="CHEBI:59789"/>
        <dbReference type="ChEBI" id="CHEBI:74506"/>
        <dbReference type="ChEBI" id="CHEBI:82748"/>
        <dbReference type="EC" id="2.1.1.199"/>
    </reaction>
</comment>
<reference evidence="9" key="1">
    <citation type="journal article" date="2010" name="Stand. Genomic Sci.">
        <title>Complete genome sequence of Syntrophothermus lipocalidus type strain (TGB-C1T).</title>
        <authorList>
            <consortium name="US DOE Joint Genome Institute (JGI-PGF)"/>
            <person name="Djao O."/>
            <person name="Zhang X."/>
            <person name="Lucas S."/>
            <person name="Lapidus A."/>
            <person name="Glavina Del Rio T."/>
            <person name="Nolan M."/>
            <person name="Tice H."/>
            <person name="Cheng J."/>
            <person name="Han C."/>
            <person name="Tapia R."/>
            <person name="Goodwin L."/>
            <person name="Pitluck S."/>
            <person name="Liolios K."/>
            <person name="Ivanova N."/>
            <person name="Mavromatis K."/>
            <person name="Mikhailova N."/>
            <person name="Ovchinnikova G."/>
            <person name="Pati A."/>
            <person name="Brambilla E."/>
            <person name="Chen A."/>
            <person name="Palaniappan K."/>
            <person name="Land M."/>
            <person name="Hauser L."/>
            <person name="Chang Y."/>
            <person name="Jeffries C."/>
            <person name="Rohde M."/>
            <person name="Sikorski J."/>
            <person name="Spring S."/>
            <person name="Goker M."/>
            <person name="Detter J."/>
            <person name="Woyke T."/>
            <person name="Bristow J."/>
            <person name="Eisen J."/>
            <person name="Markowitz V."/>
            <person name="Hugenholtz P."/>
            <person name="Kyrpides N."/>
            <person name="Klenk H."/>
        </authorList>
    </citation>
    <scope>NUCLEOTIDE SEQUENCE [LARGE SCALE GENOMIC DNA]</scope>
    <source>
        <strain evidence="9">DSM 12680 / TGB-C1</strain>
    </source>
</reference>
<gene>
    <name evidence="7" type="primary">rsmH</name>
    <name evidence="8" type="ordered locus">Slip_0787</name>
</gene>
<dbReference type="AlphaFoldDB" id="D7CLI2"/>
<dbReference type="OrthoDB" id="9806637at2"/>
<dbReference type="SUPFAM" id="SSF53335">
    <property type="entry name" value="S-adenosyl-L-methionine-dependent methyltransferases"/>
    <property type="match status" value="1"/>
</dbReference>
<accession>D7CLI2</accession>
<dbReference type="InterPro" id="IPR029063">
    <property type="entry name" value="SAM-dependent_MTases_sf"/>
</dbReference>
<dbReference type="eggNOG" id="COG0275">
    <property type="taxonomic scope" value="Bacteria"/>
</dbReference>
<feature type="binding site" evidence="7">
    <location>
        <position position="98"/>
    </location>
    <ligand>
        <name>S-adenosyl-L-methionine</name>
        <dbReference type="ChEBI" id="CHEBI:59789"/>
    </ligand>
</feature>
<dbReference type="STRING" id="643648.Slip_0787"/>
<dbReference type="KEGG" id="slp:Slip_0787"/>
<keyword evidence="4 7" id="KW-0489">Methyltransferase</keyword>
<name>D7CLI2_SYNLT</name>
<evidence type="ECO:0000256" key="5">
    <source>
        <dbReference type="ARBA" id="ARBA00022679"/>
    </source>
</evidence>
<dbReference type="PIRSF" id="PIRSF004486">
    <property type="entry name" value="MraW"/>
    <property type="match status" value="1"/>
</dbReference>
<sequence length="307" mass="34585">MHVPVLLEEAVSMLALQPDGVYVDCTVGGGGHLACLVQKLGEKATIIGIDKDAKALEEARKKLANVSSKLILIHGDFRRLQVILKMHGISEIHGIVLDLGVSSFQLDDASRGFSYQEEGPLDMRMNTDQQLSAWHLVNEWSEERLALIIRELGEERYARRIAREIVRERQQRPINTTFELVEVIKRAVPAQAKKDKHPARRTFQALRIAVNEELEALEEVLPQAVEVLASEGRIAVITFHSLEDRIVKTFFKRESLGCLCPSDQPVCTCNHRARLKIVTKRPITPTEAELARNPRSRSAKLRIAEKI</sequence>
<feature type="binding site" evidence="7">
    <location>
        <position position="50"/>
    </location>
    <ligand>
        <name>S-adenosyl-L-methionine</name>
        <dbReference type="ChEBI" id="CHEBI:59789"/>
    </ligand>
</feature>
<evidence type="ECO:0000313" key="9">
    <source>
        <dbReference type="Proteomes" id="UP000000378"/>
    </source>
</evidence>
<comment type="subcellular location">
    <subcellularLocation>
        <location evidence="7">Cytoplasm</location>
    </subcellularLocation>
</comment>
<dbReference type="CDD" id="cd02440">
    <property type="entry name" value="AdoMet_MTases"/>
    <property type="match status" value="1"/>
</dbReference>
<evidence type="ECO:0000256" key="2">
    <source>
        <dbReference type="ARBA" id="ARBA00022490"/>
    </source>
</evidence>
<evidence type="ECO:0000256" key="4">
    <source>
        <dbReference type="ARBA" id="ARBA00022603"/>
    </source>
</evidence>
<evidence type="ECO:0000313" key="8">
    <source>
        <dbReference type="EMBL" id="ADI01567.1"/>
    </source>
</evidence>
<dbReference type="HAMAP" id="MF_01007">
    <property type="entry name" value="16SrRNA_methyltr_H"/>
    <property type="match status" value="1"/>
</dbReference>
<dbReference type="RefSeq" id="WP_013174969.1">
    <property type="nucleotide sequence ID" value="NC_014220.1"/>
</dbReference>
<keyword evidence="9" id="KW-1185">Reference proteome</keyword>
<dbReference type="GO" id="GO:0005737">
    <property type="term" value="C:cytoplasm"/>
    <property type="evidence" value="ECO:0007669"/>
    <property type="project" value="UniProtKB-SubCell"/>
</dbReference>
<dbReference type="PANTHER" id="PTHR11265:SF0">
    <property type="entry name" value="12S RRNA N4-METHYLCYTIDINE METHYLTRANSFERASE"/>
    <property type="match status" value="1"/>
</dbReference>
<dbReference type="InterPro" id="IPR002903">
    <property type="entry name" value="RsmH"/>
</dbReference>
<evidence type="ECO:0000256" key="3">
    <source>
        <dbReference type="ARBA" id="ARBA00022552"/>
    </source>
</evidence>
<keyword evidence="5 7" id="KW-0808">Transferase</keyword>
<evidence type="ECO:0000256" key="1">
    <source>
        <dbReference type="ARBA" id="ARBA00010396"/>
    </source>
</evidence>